<name>A0AAD5W1C5_9AGAR</name>
<dbReference type="CDD" id="cd00051">
    <property type="entry name" value="EFh"/>
    <property type="match status" value="1"/>
</dbReference>
<evidence type="ECO:0000313" key="4">
    <source>
        <dbReference type="EMBL" id="KAJ3572725.1"/>
    </source>
</evidence>
<dbReference type="SMART" id="SM00054">
    <property type="entry name" value="EFh"/>
    <property type="match status" value="4"/>
</dbReference>
<reference evidence="4" key="1">
    <citation type="submission" date="2022-07" db="EMBL/GenBank/DDBJ databases">
        <title>Genome Sequence of Leucocoprinus birnbaumii.</title>
        <authorList>
            <person name="Buettner E."/>
        </authorList>
    </citation>
    <scope>NUCLEOTIDE SEQUENCE</scope>
    <source>
        <strain evidence="4">VT141</strain>
    </source>
</reference>
<feature type="domain" description="EF-hand" evidence="3">
    <location>
        <begin position="12"/>
        <end position="47"/>
    </location>
</feature>
<gene>
    <name evidence="4" type="ORF">NP233_g2889</name>
</gene>
<feature type="domain" description="EF-hand" evidence="3">
    <location>
        <begin position="48"/>
        <end position="83"/>
    </location>
</feature>
<feature type="domain" description="EF-hand" evidence="3">
    <location>
        <begin position="89"/>
        <end position="124"/>
    </location>
</feature>
<sequence length="170" mass="19097">MSTKPALRLSEDQLTALKDSFKTFDIDGNGTLSPQEITYFLQNFGQAPTPAQVDEIMKRVDVDRNGSIDFDEFVNLMAARSEVTGSTLDEESDLREAFKMFDKDGNGTINAEELKLTMRNIGVYLTDEELDLMMKEADEDKNGVIDFQEFRRVIMAPAMLPSGQTPLARN</sequence>
<dbReference type="PANTHER" id="PTHR23048">
    <property type="entry name" value="MYOSIN LIGHT CHAIN 1, 3"/>
    <property type="match status" value="1"/>
</dbReference>
<dbReference type="Proteomes" id="UP001213000">
    <property type="component" value="Unassembled WGS sequence"/>
</dbReference>
<proteinExistence type="predicted"/>
<dbReference type="GO" id="GO:0005509">
    <property type="term" value="F:calcium ion binding"/>
    <property type="evidence" value="ECO:0007669"/>
    <property type="project" value="InterPro"/>
</dbReference>
<dbReference type="AlphaFoldDB" id="A0AAD5W1C5"/>
<dbReference type="PROSITE" id="PS50222">
    <property type="entry name" value="EF_HAND_2"/>
    <property type="match status" value="4"/>
</dbReference>
<evidence type="ECO:0000256" key="1">
    <source>
        <dbReference type="ARBA" id="ARBA00022737"/>
    </source>
</evidence>
<keyword evidence="5" id="KW-1185">Reference proteome</keyword>
<dbReference type="Gene3D" id="1.10.238.10">
    <property type="entry name" value="EF-hand"/>
    <property type="match status" value="2"/>
</dbReference>
<feature type="domain" description="EF-hand" evidence="3">
    <location>
        <begin position="125"/>
        <end position="160"/>
    </location>
</feature>
<dbReference type="InterPro" id="IPR018247">
    <property type="entry name" value="EF_Hand_1_Ca_BS"/>
</dbReference>
<dbReference type="PANTHER" id="PTHR23048:SF59">
    <property type="entry name" value="EF-HAND SUPERFAMILY PROTEIN"/>
    <property type="match status" value="1"/>
</dbReference>
<evidence type="ECO:0000313" key="5">
    <source>
        <dbReference type="Proteomes" id="UP001213000"/>
    </source>
</evidence>
<accession>A0AAD5W1C5</accession>
<dbReference type="GO" id="GO:0016460">
    <property type="term" value="C:myosin II complex"/>
    <property type="evidence" value="ECO:0007669"/>
    <property type="project" value="TreeGrafter"/>
</dbReference>
<dbReference type="InterPro" id="IPR050230">
    <property type="entry name" value="CALM/Myosin/TropC-like"/>
</dbReference>
<dbReference type="Pfam" id="PF13499">
    <property type="entry name" value="EF-hand_7"/>
    <property type="match status" value="2"/>
</dbReference>
<keyword evidence="1" id="KW-0677">Repeat</keyword>
<organism evidence="4 5">
    <name type="scientific">Leucocoprinus birnbaumii</name>
    <dbReference type="NCBI Taxonomy" id="56174"/>
    <lineage>
        <taxon>Eukaryota</taxon>
        <taxon>Fungi</taxon>
        <taxon>Dikarya</taxon>
        <taxon>Basidiomycota</taxon>
        <taxon>Agaricomycotina</taxon>
        <taxon>Agaricomycetes</taxon>
        <taxon>Agaricomycetidae</taxon>
        <taxon>Agaricales</taxon>
        <taxon>Agaricineae</taxon>
        <taxon>Agaricaceae</taxon>
        <taxon>Leucocoprinus</taxon>
    </lineage>
</organism>
<evidence type="ECO:0000259" key="3">
    <source>
        <dbReference type="PROSITE" id="PS50222"/>
    </source>
</evidence>
<comment type="caution">
    <text evidence="4">The sequence shown here is derived from an EMBL/GenBank/DDBJ whole genome shotgun (WGS) entry which is preliminary data.</text>
</comment>
<dbReference type="EMBL" id="JANIEX010000130">
    <property type="protein sequence ID" value="KAJ3572725.1"/>
    <property type="molecule type" value="Genomic_DNA"/>
</dbReference>
<protein>
    <recommendedName>
        <fullName evidence="3">EF-hand domain-containing protein</fullName>
    </recommendedName>
</protein>
<dbReference type="InterPro" id="IPR002048">
    <property type="entry name" value="EF_hand_dom"/>
</dbReference>
<dbReference type="SUPFAM" id="SSF47473">
    <property type="entry name" value="EF-hand"/>
    <property type="match status" value="1"/>
</dbReference>
<dbReference type="InterPro" id="IPR011992">
    <property type="entry name" value="EF-hand-dom_pair"/>
</dbReference>
<keyword evidence="2" id="KW-0106">Calcium</keyword>
<dbReference type="PROSITE" id="PS00018">
    <property type="entry name" value="EF_HAND_1"/>
    <property type="match status" value="4"/>
</dbReference>
<dbReference type="FunFam" id="1.10.238.10:FF:000001">
    <property type="entry name" value="Calmodulin 1"/>
    <property type="match status" value="1"/>
</dbReference>
<evidence type="ECO:0000256" key="2">
    <source>
        <dbReference type="ARBA" id="ARBA00022837"/>
    </source>
</evidence>